<keyword evidence="2" id="KW-1185">Reference proteome</keyword>
<evidence type="ECO:0000313" key="2">
    <source>
        <dbReference type="Proteomes" id="UP001234297"/>
    </source>
</evidence>
<evidence type="ECO:0000313" key="1">
    <source>
        <dbReference type="EMBL" id="KAJ8646374.1"/>
    </source>
</evidence>
<gene>
    <name evidence="1" type="ORF">MRB53_008122</name>
</gene>
<sequence>MVEQDGKARRWEDGRGLQVMNQDFSDLEPSREPGQDRRMLDILGGAHNEDTCIGNGFSVSFAERELDLLLGFCQGFSYLLLEAKQQSRFVFVVSSGSGASC</sequence>
<dbReference type="EMBL" id="CM056810">
    <property type="protein sequence ID" value="KAJ8646374.1"/>
    <property type="molecule type" value="Genomic_DNA"/>
</dbReference>
<name>A0ACC2MKW1_PERAE</name>
<organism evidence="1 2">
    <name type="scientific">Persea americana</name>
    <name type="common">Avocado</name>
    <dbReference type="NCBI Taxonomy" id="3435"/>
    <lineage>
        <taxon>Eukaryota</taxon>
        <taxon>Viridiplantae</taxon>
        <taxon>Streptophyta</taxon>
        <taxon>Embryophyta</taxon>
        <taxon>Tracheophyta</taxon>
        <taxon>Spermatophyta</taxon>
        <taxon>Magnoliopsida</taxon>
        <taxon>Magnoliidae</taxon>
        <taxon>Laurales</taxon>
        <taxon>Lauraceae</taxon>
        <taxon>Persea</taxon>
    </lineage>
</organism>
<comment type="caution">
    <text evidence="1">The sequence shown here is derived from an EMBL/GenBank/DDBJ whole genome shotgun (WGS) entry which is preliminary data.</text>
</comment>
<dbReference type="Proteomes" id="UP001234297">
    <property type="component" value="Chromosome 2"/>
</dbReference>
<protein>
    <submittedName>
        <fullName evidence="1">Uncharacterized protein</fullName>
    </submittedName>
</protein>
<reference evidence="1 2" key="1">
    <citation type="journal article" date="2022" name="Hortic Res">
        <title>A haplotype resolved chromosomal level avocado genome allows analysis of novel avocado genes.</title>
        <authorList>
            <person name="Nath O."/>
            <person name="Fletcher S.J."/>
            <person name="Hayward A."/>
            <person name="Shaw L.M."/>
            <person name="Masouleh A.K."/>
            <person name="Furtado A."/>
            <person name="Henry R.J."/>
            <person name="Mitter N."/>
        </authorList>
    </citation>
    <scope>NUCLEOTIDE SEQUENCE [LARGE SCALE GENOMIC DNA]</scope>
    <source>
        <strain evidence="2">cv. Hass</strain>
    </source>
</reference>
<proteinExistence type="predicted"/>
<accession>A0ACC2MKW1</accession>